<feature type="transmembrane region" description="Helical" evidence="7">
    <location>
        <begin position="45"/>
        <end position="69"/>
    </location>
</feature>
<dbReference type="InterPro" id="IPR022791">
    <property type="entry name" value="L-PG_synthase/AglD"/>
</dbReference>
<keyword evidence="9" id="KW-1185">Reference proteome</keyword>
<dbReference type="Pfam" id="PF03706">
    <property type="entry name" value="LPG_synthase_TM"/>
    <property type="match status" value="1"/>
</dbReference>
<dbReference type="AlphaFoldDB" id="A0ABD6B2R8"/>
<evidence type="ECO:0000256" key="5">
    <source>
        <dbReference type="ARBA" id="ARBA00022989"/>
    </source>
</evidence>
<evidence type="ECO:0000256" key="3">
    <source>
        <dbReference type="ARBA" id="ARBA00022475"/>
    </source>
</evidence>
<dbReference type="Proteomes" id="UP001597111">
    <property type="component" value="Unassembled WGS sequence"/>
</dbReference>
<evidence type="ECO:0000313" key="8">
    <source>
        <dbReference type="EMBL" id="MFD1524940.1"/>
    </source>
</evidence>
<feature type="transmembrane region" description="Helical" evidence="7">
    <location>
        <begin position="149"/>
        <end position="172"/>
    </location>
</feature>
<feature type="transmembrane region" description="Helical" evidence="7">
    <location>
        <begin position="286"/>
        <end position="308"/>
    </location>
</feature>
<evidence type="ECO:0000256" key="1">
    <source>
        <dbReference type="ARBA" id="ARBA00004651"/>
    </source>
</evidence>
<evidence type="ECO:0000256" key="4">
    <source>
        <dbReference type="ARBA" id="ARBA00022692"/>
    </source>
</evidence>
<dbReference type="EMBL" id="JBHUDH010000011">
    <property type="protein sequence ID" value="MFD1524940.1"/>
    <property type="molecule type" value="Genomic_DNA"/>
</dbReference>
<dbReference type="PANTHER" id="PTHR39087">
    <property type="entry name" value="UPF0104 MEMBRANE PROTEIN MJ1595"/>
    <property type="match status" value="1"/>
</dbReference>
<dbReference type="NCBIfam" id="TIGR00374">
    <property type="entry name" value="flippase-like domain"/>
    <property type="match status" value="1"/>
</dbReference>
<name>A0ABD6B2R8_9EURY</name>
<keyword evidence="5 7" id="KW-1133">Transmembrane helix</keyword>
<comment type="subcellular location">
    <subcellularLocation>
        <location evidence="1">Cell membrane</location>
        <topology evidence="1">Multi-pass membrane protein</topology>
    </subcellularLocation>
</comment>
<keyword evidence="6 7" id="KW-0472">Membrane</keyword>
<organism evidence="8 9">
    <name type="scientific">Halolamina salina</name>
    <dbReference type="NCBI Taxonomy" id="1220023"/>
    <lineage>
        <taxon>Archaea</taxon>
        <taxon>Methanobacteriati</taxon>
        <taxon>Methanobacteriota</taxon>
        <taxon>Stenosarchaea group</taxon>
        <taxon>Halobacteria</taxon>
        <taxon>Halobacteriales</taxon>
        <taxon>Haloferacaceae</taxon>
    </lineage>
</organism>
<comment type="caution">
    <text evidence="8">The sequence shown here is derived from an EMBL/GenBank/DDBJ whole genome shotgun (WGS) entry which is preliminary data.</text>
</comment>
<accession>A0ABD6B2R8</accession>
<gene>
    <name evidence="8" type="ORF">ACFR9S_01310</name>
</gene>
<keyword evidence="4 7" id="KW-0812">Transmembrane</keyword>
<reference evidence="8 9" key="1">
    <citation type="journal article" date="2019" name="Int. J. Syst. Evol. Microbiol.">
        <title>The Global Catalogue of Microorganisms (GCM) 10K type strain sequencing project: providing services to taxonomists for standard genome sequencing and annotation.</title>
        <authorList>
            <consortium name="The Broad Institute Genomics Platform"/>
            <consortium name="The Broad Institute Genome Sequencing Center for Infectious Disease"/>
            <person name="Wu L."/>
            <person name="Ma J."/>
        </authorList>
    </citation>
    <scope>NUCLEOTIDE SEQUENCE [LARGE SCALE GENOMIC DNA]</scope>
    <source>
        <strain evidence="8 9">CGMCC 1.12285</strain>
    </source>
</reference>
<dbReference type="PANTHER" id="PTHR39087:SF2">
    <property type="entry name" value="UPF0104 MEMBRANE PROTEIN MJ1595"/>
    <property type="match status" value="1"/>
</dbReference>
<proteinExistence type="inferred from homology"/>
<evidence type="ECO:0000256" key="6">
    <source>
        <dbReference type="ARBA" id="ARBA00023136"/>
    </source>
</evidence>
<evidence type="ECO:0000256" key="2">
    <source>
        <dbReference type="ARBA" id="ARBA00011061"/>
    </source>
</evidence>
<comment type="similarity">
    <text evidence="2">Belongs to the UPF0104 family.</text>
</comment>
<feature type="transmembrane region" description="Helical" evidence="7">
    <location>
        <begin position="314"/>
        <end position="335"/>
    </location>
</feature>
<feature type="transmembrane region" description="Helical" evidence="7">
    <location>
        <begin position="228"/>
        <end position="247"/>
    </location>
</feature>
<evidence type="ECO:0000313" key="9">
    <source>
        <dbReference type="Proteomes" id="UP001597111"/>
    </source>
</evidence>
<keyword evidence="3" id="KW-1003">Cell membrane</keyword>
<feature type="transmembrane region" description="Helical" evidence="7">
    <location>
        <begin position="120"/>
        <end position="143"/>
    </location>
</feature>
<sequence>MSRARQRLSVVAGLVAGLLALALFAWLVGVEQVVSTVASLDPLPFALGLVAVVGGVGAQFLALAALLGVRPSVDGALAYLRGVYGRQLLPVGNVAGPVLIAYSMRSATGIPTDRALPATIIAQAATFLGSTVVAFGGTVALVAGGRSELLPVAGVLAVVGVGWIVLVGALVAGADLDRIVHSTAAAVNRTLGRLSGRVATRTSQEAIGRGLGEFDDARRLIREDPRRIVVAAALSVLGWTLLCVPAVTTGVALGTPIALAVACVAVPVSDFLNVIPVPGGIGGVEVVLAGSLVALAGVDLAAAAVIAFCVRLCTYWFVLLLGGTATTLLSTRAGVAGS</sequence>
<evidence type="ECO:0000256" key="7">
    <source>
        <dbReference type="SAM" id="Phobius"/>
    </source>
</evidence>
<dbReference type="RefSeq" id="WP_379817842.1">
    <property type="nucleotide sequence ID" value="NZ_JBHUDH010000011.1"/>
</dbReference>
<protein>
    <submittedName>
        <fullName evidence="8">Lysylphosphatidylglycerol synthase transmembrane domain-containing protein</fullName>
    </submittedName>
</protein>
<dbReference type="GO" id="GO:0005886">
    <property type="term" value="C:plasma membrane"/>
    <property type="evidence" value="ECO:0007669"/>
    <property type="project" value="UniProtKB-SubCell"/>
</dbReference>